<gene>
    <name evidence="1" type="ORF">FKR81_34900</name>
</gene>
<reference evidence="1 2" key="1">
    <citation type="submission" date="2019-07" db="EMBL/GenBank/DDBJ databases">
        <title>Lentzea xizangensis sp. nov., isolated from Qinghai-Tibetan Plateau Soils.</title>
        <authorList>
            <person name="Huang J."/>
        </authorList>
    </citation>
    <scope>NUCLEOTIDE SEQUENCE [LARGE SCALE GENOMIC DNA]</scope>
    <source>
        <strain evidence="1 2">FXJ1.1311</strain>
    </source>
</reference>
<dbReference type="RefSeq" id="WP_146358511.1">
    <property type="nucleotide sequence ID" value="NZ_VOBR01000030.1"/>
</dbReference>
<proteinExistence type="predicted"/>
<sequence>MSVLPHTVISRYARDLGWPLLLQNNGIFLPANLGIAGLRLAAGLAGEVNTEIRRREIVVPILASTHHWVFLTEEPFQRLPPGVNVQSGPIALPPTEVDGVPTRWVSAPGALIPPPAVVIDAIRYVVRKR</sequence>
<dbReference type="EMBL" id="VOBR01000030">
    <property type="protein sequence ID" value="TWP46776.1"/>
    <property type="molecule type" value="Genomic_DNA"/>
</dbReference>
<name>A0A563EIW4_9PSEU</name>
<organism evidence="1 2">
    <name type="scientific">Lentzea tibetensis</name>
    <dbReference type="NCBI Taxonomy" id="2591470"/>
    <lineage>
        <taxon>Bacteria</taxon>
        <taxon>Bacillati</taxon>
        <taxon>Actinomycetota</taxon>
        <taxon>Actinomycetes</taxon>
        <taxon>Pseudonocardiales</taxon>
        <taxon>Pseudonocardiaceae</taxon>
        <taxon>Lentzea</taxon>
    </lineage>
</organism>
<dbReference type="AlphaFoldDB" id="A0A563EIW4"/>
<comment type="caution">
    <text evidence="1">The sequence shown here is derived from an EMBL/GenBank/DDBJ whole genome shotgun (WGS) entry which is preliminary data.</text>
</comment>
<keyword evidence="2" id="KW-1185">Reference proteome</keyword>
<evidence type="ECO:0000313" key="1">
    <source>
        <dbReference type="EMBL" id="TWP46776.1"/>
    </source>
</evidence>
<protein>
    <submittedName>
        <fullName evidence="1">Uncharacterized protein</fullName>
    </submittedName>
</protein>
<evidence type="ECO:0000313" key="2">
    <source>
        <dbReference type="Proteomes" id="UP000316639"/>
    </source>
</evidence>
<dbReference type="Proteomes" id="UP000316639">
    <property type="component" value="Unassembled WGS sequence"/>
</dbReference>
<accession>A0A563EIW4</accession>